<dbReference type="PANTHER" id="PTHR35910">
    <property type="entry name" value="2EXR DOMAIN-CONTAINING PROTEIN"/>
    <property type="match status" value="1"/>
</dbReference>
<dbReference type="AlphaFoldDB" id="A0A1L7X1T3"/>
<gene>
    <name evidence="2" type="ORF">PAC_08880</name>
</gene>
<reference evidence="2 3" key="1">
    <citation type="submission" date="2016-03" db="EMBL/GenBank/DDBJ databases">
        <authorList>
            <person name="Ploux O."/>
        </authorList>
    </citation>
    <scope>NUCLEOTIDE SEQUENCE [LARGE SCALE GENOMIC DNA]</scope>
    <source>
        <strain evidence="2 3">UAMH 11012</strain>
    </source>
</reference>
<dbReference type="OrthoDB" id="3513892at2759"/>
<proteinExistence type="predicted"/>
<evidence type="ECO:0000313" key="3">
    <source>
        <dbReference type="Proteomes" id="UP000184330"/>
    </source>
</evidence>
<dbReference type="EMBL" id="FJOG01000013">
    <property type="protein sequence ID" value="CZR58988.1"/>
    <property type="molecule type" value="Genomic_DNA"/>
</dbReference>
<evidence type="ECO:0000259" key="1">
    <source>
        <dbReference type="Pfam" id="PF20150"/>
    </source>
</evidence>
<dbReference type="PANTHER" id="PTHR35910:SF1">
    <property type="entry name" value="2EXR DOMAIN-CONTAINING PROTEIN"/>
    <property type="match status" value="1"/>
</dbReference>
<protein>
    <recommendedName>
        <fullName evidence="1">2EXR domain-containing protein</fullName>
    </recommendedName>
</protein>
<name>A0A1L7X1T3_9HELO</name>
<dbReference type="Proteomes" id="UP000184330">
    <property type="component" value="Unassembled WGS sequence"/>
</dbReference>
<keyword evidence="3" id="KW-1185">Reference proteome</keyword>
<sequence>MLGIYDYVNSVKKTFSRPSLSGSESERFSFHLFPLLPPELRRKIWQHALPEQIIEASICFRGLDPLLYNLSLLIIADGAWYTYSTKPQKKLDARTRPVLFSVNVESRELCLEQYVLFANTYIHSTLDILFLSWHHAIRRPTSSRAAFTPIEGKPLERFHNVIITAAQNRQFEQRFGALIECFKSLGSPREVTLGLDGPKLPQMFSDIRGFSTATGHQVIVLTWLNDGEGSIPEEGQEDEAKPKSKTLSEEVVDAMRAERERVDNEGTLDFNFPKIKERVLFVYSGP</sequence>
<feature type="domain" description="2EXR" evidence="1">
    <location>
        <begin position="30"/>
        <end position="126"/>
    </location>
</feature>
<dbReference type="Pfam" id="PF20150">
    <property type="entry name" value="2EXR"/>
    <property type="match status" value="1"/>
</dbReference>
<dbReference type="InterPro" id="IPR045518">
    <property type="entry name" value="2EXR"/>
</dbReference>
<accession>A0A1L7X1T3</accession>
<organism evidence="2 3">
    <name type="scientific">Phialocephala subalpina</name>
    <dbReference type="NCBI Taxonomy" id="576137"/>
    <lineage>
        <taxon>Eukaryota</taxon>
        <taxon>Fungi</taxon>
        <taxon>Dikarya</taxon>
        <taxon>Ascomycota</taxon>
        <taxon>Pezizomycotina</taxon>
        <taxon>Leotiomycetes</taxon>
        <taxon>Helotiales</taxon>
        <taxon>Mollisiaceae</taxon>
        <taxon>Phialocephala</taxon>
        <taxon>Phialocephala fortinii species complex</taxon>
    </lineage>
</organism>
<evidence type="ECO:0000313" key="2">
    <source>
        <dbReference type="EMBL" id="CZR58988.1"/>
    </source>
</evidence>